<keyword evidence="1 3" id="KW-0378">Hydrolase</keyword>
<sequence>MIFHKQYGSQGPALVVIHGLFGNADNWHTLAQSWADTFTVYCLDLPNHGRSDTLSPLDYPLLAQQVASWVDAQQLSQCFLLGHSMGGKVAMQFAHDHPNRVTKLIVADIAPVTYQGSHQQIFAGLHAIDAAKPTTRQQADAILADYEDNRGVRQFLLKSLVREQDHLRIGINYPALEQDYKQILNAPSFARPIEIPTLFIKGEHSNYILPEYADVTQRWFHNIQVKIIPGTGHWLHAEKPQVFGSLVKRFLTT</sequence>
<dbReference type="RefSeq" id="WP_140587478.1">
    <property type="nucleotide sequence ID" value="NZ_VFRR01000005.1"/>
</dbReference>
<dbReference type="InterPro" id="IPR000073">
    <property type="entry name" value="AB_hydrolase_1"/>
</dbReference>
<comment type="caution">
    <text evidence="3">The sequence shown here is derived from an EMBL/GenBank/DDBJ whole genome shotgun (WGS) entry which is preliminary data.</text>
</comment>
<dbReference type="Gene3D" id="3.40.50.1820">
    <property type="entry name" value="alpha/beta hydrolase"/>
    <property type="match status" value="1"/>
</dbReference>
<feature type="domain" description="AB hydrolase-1" evidence="2">
    <location>
        <begin position="12"/>
        <end position="240"/>
    </location>
</feature>
<dbReference type="PRINTS" id="PR00111">
    <property type="entry name" value="ABHYDROLASE"/>
</dbReference>
<name>A0A501X222_9GAMM</name>
<dbReference type="GO" id="GO:0016787">
    <property type="term" value="F:hydrolase activity"/>
    <property type="evidence" value="ECO:0007669"/>
    <property type="project" value="UniProtKB-KW"/>
</dbReference>
<dbReference type="Proteomes" id="UP000315901">
    <property type="component" value="Unassembled WGS sequence"/>
</dbReference>
<evidence type="ECO:0000313" key="3">
    <source>
        <dbReference type="EMBL" id="TPE54526.1"/>
    </source>
</evidence>
<gene>
    <name evidence="3" type="ORF">FJM67_04505</name>
</gene>
<organism evidence="3 4">
    <name type="scientific">Maribrevibacterium harenarium</name>
    <dbReference type="NCBI Taxonomy" id="2589817"/>
    <lineage>
        <taxon>Bacteria</taxon>
        <taxon>Pseudomonadati</taxon>
        <taxon>Pseudomonadota</taxon>
        <taxon>Gammaproteobacteria</taxon>
        <taxon>Oceanospirillales</taxon>
        <taxon>Oceanospirillaceae</taxon>
        <taxon>Maribrevibacterium</taxon>
    </lineage>
</organism>
<reference evidence="3 4" key="1">
    <citation type="submission" date="2019-06" db="EMBL/GenBank/DDBJ databases">
        <title>A novel bacterium of genus Marinomonas, isolated from coastal sand.</title>
        <authorList>
            <person name="Huang H."/>
            <person name="Mo K."/>
            <person name="Hu Y."/>
        </authorList>
    </citation>
    <scope>NUCLEOTIDE SEQUENCE [LARGE SCALE GENOMIC DNA]</scope>
    <source>
        <strain evidence="3 4">HB171799</strain>
    </source>
</reference>
<evidence type="ECO:0000259" key="2">
    <source>
        <dbReference type="Pfam" id="PF00561"/>
    </source>
</evidence>
<dbReference type="PANTHER" id="PTHR46118">
    <property type="entry name" value="PROTEIN ABHD11"/>
    <property type="match status" value="1"/>
</dbReference>
<dbReference type="EMBL" id="VFRR01000005">
    <property type="protein sequence ID" value="TPE54526.1"/>
    <property type="molecule type" value="Genomic_DNA"/>
</dbReference>
<dbReference type="OrthoDB" id="9808398at2"/>
<dbReference type="PRINTS" id="PR00412">
    <property type="entry name" value="EPOXHYDRLASE"/>
</dbReference>
<dbReference type="InterPro" id="IPR029058">
    <property type="entry name" value="AB_hydrolase_fold"/>
</dbReference>
<dbReference type="PANTHER" id="PTHR46118:SF4">
    <property type="entry name" value="PROTEIN ABHD11"/>
    <property type="match status" value="1"/>
</dbReference>
<evidence type="ECO:0000256" key="1">
    <source>
        <dbReference type="ARBA" id="ARBA00022801"/>
    </source>
</evidence>
<accession>A0A501X222</accession>
<dbReference type="Pfam" id="PF00561">
    <property type="entry name" value="Abhydrolase_1"/>
    <property type="match status" value="1"/>
</dbReference>
<protein>
    <submittedName>
        <fullName evidence="3">Alpha/beta fold hydrolase</fullName>
    </submittedName>
</protein>
<dbReference type="AlphaFoldDB" id="A0A501X222"/>
<proteinExistence type="predicted"/>
<keyword evidence="4" id="KW-1185">Reference proteome</keyword>
<evidence type="ECO:0000313" key="4">
    <source>
        <dbReference type="Proteomes" id="UP000315901"/>
    </source>
</evidence>
<dbReference type="SUPFAM" id="SSF53474">
    <property type="entry name" value="alpha/beta-Hydrolases"/>
    <property type="match status" value="1"/>
</dbReference>
<dbReference type="InterPro" id="IPR000639">
    <property type="entry name" value="Epox_hydrolase-like"/>
</dbReference>